<dbReference type="PANTHER" id="PTHR43304">
    <property type="entry name" value="PHYTOCHROME-LIKE PROTEIN CPH1"/>
    <property type="match status" value="1"/>
</dbReference>
<dbReference type="InterPro" id="IPR001610">
    <property type="entry name" value="PAC"/>
</dbReference>
<dbReference type="CDD" id="cd00082">
    <property type="entry name" value="HisKA"/>
    <property type="match status" value="1"/>
</dbReference>
<feature type="domain" description="PAC" evidence="12">
    <location>
        <begin position="903"/>
        <end position="955"/>
    </location>
</feature>
<dbReference type="Gene3D" id="3.30.450.40">
    <property type="match status" value="3"/>
</dbReference>
<dbReference type="InterPro" id="IPR004358">
    <property type="entry name" value="Sig_transdc_His_kin-like_C"/>
</dbReference>
<name>A0A9E8ZBX4_9CYAN</name>
<keyword evidence="8" id="KW-0175">Coiled coil</keyword>
<evidence type="ECO:0000259" key="10">
    <source>
        <dbReference type="PROSITE" id="PS50109"/>
    </source>
</evidence>
<keyword evidence="5" id="KW-0808">Transferase</keyword>
<dbReference type="PROSITE" id="PS50109">
    <property type="entry name" value="HIS_KIN"/>
    <property type="match status" value="1"/>
</dbReference>
<dbReference type="InterPro" id="IPR036890">
    <property type="entry name" value="HATPase_C_sf"/>
</dbReference>
<dbReference type="SMART" id="SM00086">
    <property type="entry name" value="PAC"/>
    <property type="match status" value="5"/>
</dbReference>
<accession>A0A9E8ZBX4</accession>
<dbReference type="InterPro" id="IPR016132">
    <property type="entry name" value="Phyto_chromo_attachment"/>
</dbReference>
<dbReference type="EMBL" id="CP113797">
    <property type="protein sequence ID" value="WAL60007.1"/>
    <property type="molecule type" value="Genomic_DNA"/>
</dbReference>
<feature type="domain" description="PAS" evidence="11">
    <location>
        <begin position="415"/>
        <end position="485"/>
    </location>
</feature>
<feature type="domain" description="PAC" evidence="12">
    <location>
        <begin position="612"/>
        <end position="663"/>
    </location>
</feature>
<dbReference type="InterPro" id="IPR035965">
    <property type="entry name" value="PAS-like_dom_sf"/>
</dbReference>
<dbReference type="SMART" id="SM00065">
    <property type="entry name" value="GAF"/>
    <property type="match status" value="2"/>
</dbReference>
<dbReference type="InterPro" id="IPR003018">
    <property type="entry name" value="GAF"/>
</dbReference>
<evidence type="ECO:0000256" key="7">
    <source>
        <dbReference type="ARBA" id="ARBA00023012"/>
    </source>
</evidence>
<dbReference type="Pfam" id="PF08448">
    <property type="entry name" value="PAS_4"/>
    <property type="match status" value="3"/>
</dbReference>
<dbReference type="SMART" id="SM00091">
    <property type="entry name" value="PAS"/>
    <property type="match status" value="6"/>
</dbReference>
<dbReference type="EC" id="2.7.13.3" evidence="3"/>
<evidence type="ECO:0000256" key="5">
    <source>
        <dbReference type="ARBA" id="ARBA00022679"/>
    </source>
</evidence>
<dbReference type="InterPro" id="IPR005467">
    <property type="entry name" value="His_kinase_dom"/>
</dbReference>
<dbReference type="PRINTS" id="PR00344">
    <property type="entry name" value="BCTRLSENSOR"/>
</dbReference>
<dbReference type="Pfam" id="PF13426">
    <property type="entry name" value="PAS_9"/>
    <property type="match status" value="2"/>
</dbReference>
<dbReference type="PROSITE" id="PS50112">
    <property type="entry name" value="PAS"/>
    <property type="match status" value="4"/>
</dbReference>
<evidence type="ECO:0000259" key="11">
    <source>
        <dbReference type="PROSITE" id="PS50112"/>
    </source>
</evidence>
<dbReference type="InterPro" id="IPR000014">
    <property type="entry name" value="PAS"/>
</dbReference>
<dbReference type="SMART" id="SM00387">
    <property type="entry name" value="HATPase_c"/>
    <property type="match status" value="1"/>
</dbReference>
<dbReference type="InterPro" id="IPR029016">
    <property type="entry name" value="GAF-like_dom_sf"/>
</dbReference>
<dbReference type="Gene3D" id="3.30.565.10">
    <property type="entry name" value="Histidine kinase-like ATPase, C-terminal domain"/>
    <property type="match status" value="1"/>
</dbReference>
<gene>
    <name evidence="13" type="ORF">OXH18_23005</name>
</gene>
<feature type="domain" description="Phytochrome chromophore attachment site" evidence="9">
    <location>
        <begin position="92"/>
        <end position="137"/>
    </location>
</feature>
<evidence type="ECO:0000256" key="6">
    <source>
        <dbReference type="ARBA" id="ARBA00022777"/>
    </source>
</evidence>
<evidence type="ECO:0000313" key="13">
    <source>
        <dbReference type="EMBL" id="WAL60007.1"/>
    </source>
</evidence>
<dbReference type="SMART" id="SM00388">
    <property type="entry name" value="HisKA"/>
    <property type="match status" value="1"/>
</dbReference>
<protein>
    <recommendedName>
        <fullName evidence="3">histidine kinase</fullName>
        <ecNumber evidence="3">2.7.13.3</ecNumber>
    </recommendedName>
</protein>
<dbReference type="InterPro" id="IPR003661">
    <property type="entry name" value="HisK_dim/P_dom"/>
</dbReference>
<proteinExistence type="inferred from homology"/>
<evidence type="ECO:0000256" key="8">
    <source>
        <dbReference type="SAM" id="Coils"/>
    </source>
</evidence>
<feature type="domain" description="PAS" evidence="11">
    <location>
        <begin position="162"/>
        <end position="224"/>
    </location>
</feature>
<dbReference type="Proteomes" id="UP001163152">
    <property type="component" value="Chromosome"/>
</dbReference>
<dbReference type="Pfam" id="PF02518">
    <property type="entry name" value="HATPase_c"/>
    <property type="match status" value="1"/>
</dbReference>
<dbReference type="Gene3D" id="3.30.450.20">
    <property type="entry name" value="PAS domain"/>
    <property type="match status" value="6"/>
</dbReference>
<feature type="domain" description="PAC" evidence="12">
    <location>
        <begin position="236"/>
        <end position="288"/>
    </location>
</feature>
<dbReference type="InterPro" id="IPR036097">
    <property type="entry name" value="HisK_dim/P_sf"/>
</dbReference>
<evidence type="ECO:0000313" key="14">
    <source>
        <dbReference type="Proteomes" id="UP001163152"/>
    </source>
</evidence>
<dbReference type="PROSITE" id="PS50113">
    <property type="entry name" value="PAC"/>
    <property type="match status" value="5"/>
</dbReference>
<feature type="coiled-coil region" evidence="8">
    <location>
        <begin position="1149"/>
        <end position="1179"/>
    </location>
</feature>
<dbReference type="InterPro" id="IPR013767">
    <property type="entry name" value="PAS_fold"/>
</dbReference>
<dbReference type="Pfam" id="PF00989">
    <property type="entry name" value="PAS"/>
    <property type="match status" value="1"/>
</dbReference>
<evidence type="ECO:0000259" key="9">
    <source>
        <dbReference type="PROSITE" id="PS50046"/>
    </source>
</evidence>
<dbReference type="PROSITE" id="PS50046">
    <property type="entry name" value="PHYTOCHROME_2"/>
    <property type="match status" value="1"/>
</dbReference>
<dbReference type="PANTHER" id="PTHR43304:SF1">
    <property type="entry name" value="PAC DOMAIN-CONTAINING PROTEIN"/>
    <property type="match status" value="1"/>
</dbReference>
<keyword evidence="14" id="KW-1185">Reference proteome</keyword>
<dbReference type="NCBIfam" id="TIGR00229">
    <property type="entry name" value="sensory_box"/>
    <property type="match status" value="6"/>
</dbReference>
<evidence type="ECO:0000256" key="1">
    <source>
        <dbReference type="ARBA" id="ARBA00000085"/>
    </source>
</evidence>
<sequence length="1467" mass="167025">MMPSEFFPPDGSHEQSGMFYGHWNHQPQDSCFLNLLHKIREAAPLDSILQAAVIDARQRLQADRVTVFRCRSQMHLDDECVAEAVLPESTPLQTQASLTVPLFYAKQQWGVLCVHQCTRSRQWQPDEVSFVQHVALHLEIAIQQTEGLAQTRQQTQGLLKRYAEQVTDLYNNAPCGYHSIDEEGFFIQINETELTWLGYSRESIIGKVKFSDLLTIESRELFERDFLVFKQRGFVQDLDLEMIRIDGTILPVLLRATAVKDPQGRYLMSRSTVYNMTNRRQAEKEVKQQQWLLRSILDNIPHRVWFKDEVGTYIAINQAHSLAIGLAPEQLIGKTEFEIWSYDEAEVFRQEDLRVMEAGQSIAFEEQVTLPDGTESWFTTIKTPVYNHLGMLIGVTGISMDITDRKRVEQQLQASRIFLDAVLNGTSDPIFVKNEDYCWVQFNDAFCTFMGATREELLGKTDYDLYAPEQADRYRKQDHSVLATGIECITEEAIFNDEETHFIAVKKTYFEDATANKFLVGTIHDITNQKRAEAEIRRQQHLLRAILDNIPHRIWFKDREGKHQVVNQSFSRAVGMEIGAILGNTDRAIWPSVEAETFIQEDQQVMQTEQPVVYEERVPITEGLRWFVTTKAPVYDEAGLVIGTTGISMDITDRKLAELTVQEAKQSLEYRVKERTIELQQTVSQLQQEISDRQKAEQALLLYKYAVNSSSDAIGFATSTGHHFYQNLAFSQLFGCETVEGFNELGGIAVLHTQPEMAQTMFQQMMKGQSWIAETEFQARTGRCFQGLLRIDAIRNQTGEVLGLVVSITDISERKQAEVALIKEREFLKALLNHFEDGIVACDENGILTLFNRATREFHGLPEQALPAEEWANHFDLFREDGITRMQVEEIPLFRAFQGEIVKNVEMMIVPKQGKCRTLLASGQAFFDGQGKKLGAVVVMHDITDRKQAEAALLQSEMQLREKAEREQLLNQLTKQIRSSLDVNRILATAVEMIREFLDIDRCLFIWYRLDEEEPYWEIIQEAKKAEMVSMIGSRISTSENALITQKGIDRELLCVDDITKLVEASEIETCPAQAWVDLSLRHFSLQNYRAILKLPVHTQSGEVGLVSCSHSQPRRWQDSEVELLQAVADSLAIAIDQAELYKQSRLSGEMAQRQAERLEQTLEELQRTQSQMIQSEKMSSLGQLVAGVAHEINNPVNFIYGNLSHANDYTQDLIRLIQLYQQYYPDANVEILQEADAIDLDFLVEDLPKLLSSMRVGAERIQQIVASLRTFSRMDEAEFKAVDLHEGIDSTLMILQNRLKARSVRTPEIEYYRPTIEVIKEYSDLPPVECYAGQLNQVFMNILSNAIDAIEDGIEQLALNTARSKPLATLAAQTEIDTGYSIRICTEALDGDRIVIRIADNGPGMPEAVRQRLFDPFFTTKPVGKGTGMGMSISYQIVTEKHGGTLRCVSAPGQGAEFIIEIPMHQ</sequence>
<dbReference type="GO" id="GO:0000155">
    <property type="term" value="F:phosphorelay sensor kinase activity"/>
    <property type="evidence" value="ECO:0007669"/>
    <property type="project" value="InterPro"/>
</dbReference>
<comment type="similarity">
    <text evidence="2">In the N-terminal section; belongs to the phytochrome family.</text>
</comment>
<feature type="domain" description="PAC" evidence="12">
    <location>
        <begin position="771"/>
        <end position="823"/>
    </location>
</feature>
<feature type="domain" description="PAS" evidence="11">
    <location>
        <begin position="824"/>
        <end position="900"/>
    </location>
</feature>
<evidence type="ECO:0000256" key="3">
    <source>
        <dbReference type="ARBA" id="ARBA00012438"/>
    </source>
</evidence>
<dbReference type="CDD" id="cd00130">
    <property type="entry name" value="PAS"/>
    <property type="match status" value="5"/>
</dbReference>
<keyword evidence="4" id="KW-0597">Phosphoprotein</keyword>
<evidence type="ECO:0000256" key="4">
    <source>
        <dbReference type="ARBA" id="ARBA00022553"/>
    </source>
</evidence>
<dbReference type="KEGG" id="tsin:OXH18_23005"/>
<dbReference type="InterPro" id="IPR000700">
    <property type="entry name" value="PAS-assoc_C"/>
</dbReference>
<dbReference type="RefSeq" id="WP_268609837.1">
    <property type="nucleotide sequence ID" value="NZ_CP113797.1"/>
</dbReference>
<dbReference type="GO" id="GO:0006355">
    <property type="term" value="P:regulation of DNA-templated transcription"/>
    <property type="evidence" value="ECO:0007669"/>
    <property type="project" value="InterPro"/>
</dbReference>
<reference evidence="13" key="1">
    <citation type="submission" date="2022-12" db="EMBL/GenBank/DDBJ databases">
        <title>Polyphasic identification of a Novel Hot-Spring Cyanobacterium Ocullathermofonsia sinensis gen nov. sp. nov. and Genomic Insights on its Adaptations to the Thermal Habitat.</title>
        <authorList>
            <person name="Daroch M."/>
            <person name="Tang J."/>
            <person name="Jiang Y."/>
        </authorList>
    </citation>
    <scope>NUCLEOTIDE SEQUENCE</scope>
    <source>
        <strain evidence="13">PKUAC-SCTA174</strain>
    </source>
</reference>
<comment type="catalytic activity">
    <reaction evidence="1">
        <text>ATP + protein L-histidine = ADP + protein N-phospho-L-histidine.</text>
        <dbReference type="EC" id="2.7.13.3"/>
    </reaction>
</comment>
<dbReference type="SUPFAM" id="SSF55785">
    <property type="entry name" value="PYP-like sensor domain (PAS domain)"/>
    <property type="match status" value="6"/>
</dbReference>
<dbReference type="SUPFAM" id="SSF47384">
    <property type="entry name" value="Homodimeric domain of signal transducing histidine kinase"/>
    <property type="match status" value="1"/>
</dbReference>
<evidence type="ECO:0000256" key="2">
    <source>
        <dbReference type="ARBA" id="ARBA00006402"/>
    </source>
</evidence>
<dbReference type="InterPro" id="IPR013656">
    <property type="entry name" value="PAS_4"/>
</dbReference>
<keyword evidence="7" id="KW-0902">Two-component regulatory system</keyword>
<dbReference type="SUPFAM" id="SSF55781">
    <property type="entry name" value="GAF domain-like"/>
    <property type="match status" value="2"/>
</dbReference>
<dbReference type="Gene3D" id="1.10.287.130">
    <property type="match status" value="1"/>
</dbReference>
<keyword evidence="6" id="KW-0418">Kinase</keyword>
<dbReference type="Pfam" id="PF01590">
    <property type="entry name" value="GAF"/>
    <property type="match status" value="2"/>
</dbReference>
<dbReference type="InterPro" id="IPR003594">
    <property type="entry name" value="HATPase_dom"/>
</dbReference>
<dbReference type="SUPFAM" id="SSF55874">
    <property type="entry name" value="ATPase domain of HSP90 chaperone/DNA topoisomerase II/histidine kinase"/>
    <property type="match status" value="1"/>
</dbReference>
<feature type="domain" description="PAC" evidence="12">
    <location>
        <begin position="362"/>
        <end position="414"/>
    </location>
</feature>
<dbReference type="InterPro" id="IPR052162">
    <property type="entry name" value="Sensor_kinase/Photoreceptor"/>
</dbReference>
<feature type="domain" description="PAS" evidence="11">
    <location>
        <begin position="289"/>
        <end position="359"/>
    </location>
</feature>
<feature type="domain" description="Histidine kinase" evidence="10">
    <location>
        <begin position="1188"/>
        <end position="1467"/>
    </location>
</feature>
<evidence type="ECO:0000259" key="12">
    <source>
        <dbReference type="PROSITE" id="PS50113"/>
    </source>
</evidence>
<organism evidence="13 14">
    <name type="scientific">Thermocoleostomius sinensis A174</name>
    <dbReference type="NCBI Taxonomy" id="2016057"/>
    <lineage>
        <taxon>Bacteria</taxon>
        <taxon>Bacillati</taxon>
        <taxon>Cyanobacteriota</taxon>
        <taxon>Cyanophyceae</taxon>
        <taxon>Oculatellales</taxon>
        <taxon>Oculatellaceae</taxon>
        <taxon>Thermocoleostomius</taxon>
    </lineage>
</organism>